<sequence length="328" mass="37768">MTDIRYKLKRHRPSPARKEGNRYDTTLKEIFQDSEPELLRFFVQQEAIPIGSMEIEFPRTQNPRVDKLTVIQSSRGQTVCHIEFQSANDPSMPYRMLEYATKICSSKANRDNKPPFQLVIYVGRDPLTMDNQISYDLGPQNHLAFRYQLLDIGAIDPEEIIATGNPKLYSLLPVTGRRQRRKDPIPHLKKCLQAIIESPMELVSKRHVLLQSEILAGMAYDEALIELLYREVETMMKLEESAGYRRIIKKGVEIGRMEGKAEGKIEGKIEGLSEGMFKMLTRQLQVKLGPLSPDIQEKLKKQDPEVLENIAEHIFEIASLDDLNKYMH</sequence>
<dbReference type="PANTHER" id="PTHR34613">
    <property type="entry name" value="SLL0800 PROTEIN"/>
    <property type="match status" value="1"/>
</dbReference>
<evidence type="ECO:0000256" key="1">
    <source>
        <dbReference type="SAM" id="MobiDB-lite"/>
    </source>
</evidence>
<feature type="region of interest" description="Disordered" evidence="1">
    <location>
        <begin position="1"/>
        <end position="22"/>
    </location>
</feature>
<protein>
    <submittedName>
        <fullName evidence="3">Putative transposase/invertase (TIGR01784 family)</fullName>
    </submittedName>
</protein>
<dbReference type="InterPro" id="IPR025587">
    <property type="entry name" value="DUF4351"/>
</dbReference>
<name>A0A4R2RYT0_9FIRM</name>
<proteinExistence type="predicted"/>
<gene>
    <name evidence="3" type="ORF">EDD73_104142</name>
</gene>
<dbReference type="OrthoDB" id="1730086at2"/>
<comment type="caution">
    <text evidence="3">The sequence shown here is derived from an EMBL/GenBank/DDBJ whole genome shotgun (WGS) entry which is preliminary data.</text>
</comment>
<evidence type="ECO:0000313" key="4">
    <source>
        <dbReference type="Proteomes" id="UP000294813"/>
    </source>
</evidence>
<dbReference type="Pfam" id="PF14261">
    <property type="entry name" value="DUF4351"/>
    <property type="match status" value="1"/>
</dbReference>
<evidence type="ECO:0000313" key="3">
    <source>
        <dbReference type="EMBL" id="TCP68239.1"/>
    </source>
</evidence>
<dbReference type="AlphaFoldDB" id="A0A4R2RYT0"/>
<dbReference type="EMBL" id="SLXT01000004">
    <property type="protein sequence ID" value="TCP68239.1"/>
    <property type="molecule type" value="Genomic_DNA"/>
</dbReference>
<dbReference type="Proteomes" id="UP000294813">
    <property type="component" value="Unassembled WGS sequence"/>
</dbReference>
<dbReference type="PANTHER" id="PTHR34613:SF1">
    <property type="entry name" value="SLL6017 PROTEIN"/>
    <property type="match status" value="1"/>
</dbReference>
<accession>A0A4R2RYT0</accession>
<evidence type="ECO:0000259" key="2">
    <source>
        <dbReference type="Pfam" id="PF14261"/>
    </source>
</evidence>
<dbReference type="RefSeq" id="WP_131918282.1">
    <property type="nucleotide sequence ID" value="NZ_JAOQNU010000004.1"/>
</dbReference>
<keyword evidence="4" id="KW-1185">Reference proteome</keyword>
<organism evidence="3 4">
    <name type="scientific">Heliophilum fasciatum</name>
    <dbReference type="NCBI Taxonomy" id="35700"/>
    <lineage>
        <taxon>Bacteria</taxon>
        <taxon>Bacillati</taxon>
        <taxon>Bacillota</taxon>
        <taxon>Clostridia</taxon>
        <taxon>Eubacteriales</taxon>
        <taxon>Heliobacteriaceae</taxon>
        <taxon>Heliophilum</taxon>
    </lineage>
</organism>
<reference evidence="3 4" key="1">
    <citation type="submission" date="2019-03" db="EMBL/GenBank/DDBJ databases">
        <title>Genomic Encyclopedia of Type Strains, Phase IV (KMG-IV): sequencing the most valuable type-strain genomes for metagenomic binning, comparative biology and taxonomic classification.</title>
        <authorList>
            <person name="Goeker M."/>
        </authorList>
    </citation>
    <scope>NUCLEOTIDE SEQUENCE [LARGE SCALE GENOMIC DNA]</scope>
    <source>
        <strain evidence="3 4">DSM 11170</strain>
    </source>
</reference>
<feature type="domain" description="DUF4351" evidence="2">
    <location>
        <begin position="270"/>
        <end position="326"/>
    </location>
</feature>